<name>A0A8B9GN19_9PSIT</name>
<sequence length="324" mass="36809">MFISLVTEGCGFIGEKIVQLLSQQDYIKEVRGFDSVAREEVQKFTTGKKRVSASIKHGKSLESRDCRINHSVTTVSKPCAPLYGHSPCLTVYCRGNEDTKYSGEVELPYGKTKAKAEKLVFETNGKKAQKPMVAPLVLQPRMDGRRRWVERPHNSHQCLLLNTCFSPPLISPGNVAWIHVLAARNLQLKPDLLMGQVYYAYADTPTRKGFLIRHQLLSSVDPSVRLGSHIPYCKMWLMIQVHRITKVILYPFWKPQPFLNLPLLNMIVTTFSYETDKASRRFGYKPLFTWEESKHRTAQQLKAAVGNLEPPQLHDKNNQTAGLG</sequence>
<evidence type="ECO:0000256" key="1">
    <source>
        <dbReference type="RuleBase" id="RU004475"/>
    </source>
</evidence>
<dbReference type="GO" id="GO:0016616">
    <property type="term" value="F:oxidoreductase activity, acting on the CH-OH group of donors, NAD or NADP as acceptor"/>
    <property type="evidence" value="ECO:0007669"/>
    <property type="project" value="InterPro"/>
</dbReference>
<reference evidence="3" key="1">
    <citation type="submission" date="2025-08" db="UniProtKB">
        <authorList>
            <consortium name="Ensembl"/>
        </authorList>
    </citation>
    <scope>IDENTIFICATION</scope>
</reference>
<keyword evidence="1" id="KW-0560">Oxidoreductase</keyword>
<evidence type="ECO:0000259" key="2">
    <source>
        <dbReference type="Pfam" id="PF01073"/>
    </source>
</evidence>
<comment type="similarity">
    <text evidence="1">Belongs to the 3-beta-HSD family.</text>
</comment>
<accession>A0A8B9GN19</accession>
<organism evidence="3 4">
    <name type="scientific">Amazona collaria</name>
    <name type="common">yellow-billed parrot</name>
    <dbReference type="NCBI Taxonomy" id="241587"/>
    <lineage>
        <taxon>Eukaryota</taxon>
        <taxon>Metazoa</taxon>
        <taxon>Chordata</taxon>
        <taxon>Craniata</taxon>
        <taxon>Vertebrata</taxon>
        <taxon>Euteleostomi</taxon>
        <taxon>Archelosauria</taxon>
        <taxon>Archosauria</taxon>
        <taxon>Dinosauria</taxon>
        <taxon>Saurischia</taxon>
        <taxon>Theropoda</taxon>
        <taxon>Coelurosauria</taxon>
        <taxon>Aves</taxon>
        <taxon>Neognathae</taxon>
        <taxon>Neoaves</taxon>
        <taxon>Telluraves</taxon>
        <taxon>Australaves</taxon>
        <taxon>Psittaciformes</taxon>
        <taxon>Psittacidae</taxon>
        <taxon>Amazona</taxon>
    </lineage>
</organism>
<dbReference type="Ensembl" id="ENSACOT00000024784.1">
    <property type="protein sequence ID" value="ENSACOP00000023962.1"/>
    <property type="gene ID" value="ENSACOG00000016150.1"/>
</dbReference>
<feature type="domain" description="3-beta hydroxysteroid dehydrogenase/isomerase" evidence="2">
    <location>
        <begin position="94"/>
        <end position="217"/>
    </location>
</feature>
<proteinExistence type="inferred from homology"/>
<dbReference type="Proteomes" id="UP000694522">
    <property type="component" value="Unplaced"/>
</dbReference>
<keyword evidence="4" id="KW-1185">Reference proteome</keyword>
<evidence type="ECO:0000313" key="3">
    <source>
        <dbReference type="Ensembl" id="ENSACOP00000023962.1"/>
    </source>
</evidence>
<dbReference type="InterPro" id="IPR002225">
    <property type="entry name" value="3Beta_OHSteriod_DH/Estase"/>
</dbReference>
<evidence type="ECO:0000313" key="4">
    <source>
        <dbReference type="Proteomes" id="UP000694522"/>
    </source>
</evidence>
<dbReference type="Pfam" id="PF01073">
    <property type="entry name" value="3Beta_HSD"/>
    <property type="match status" value="2"/>
</dbReference>
<dbReference type="Gene3D" id="3.40.50.720">
    <property type="entry name" value="NAD(P)-binding Rossmann-like Domain"/>
    <property type="match status" value="1"/>
</dbReference>
<dbReference type="GO" id="GO:0006694">
    <property type="term" value="P:steroid biosynthetic process"/>
    <property type="evidence" value="ECO:0007669"/>
    <property type="project" value="InterPro"/>
</dbReference>
<dbReference type="SUPFAM" id="SSF51735">
    <property type="entry name" value="NAD(P)-binding Rossmann-fold domains"/>
    <property type="match status" value="1"/>
</dbReference>
<dbReference type="AlphaFoldDB" id="A0A8B9GN19"/>
<reference evidence="3" key="2">
    <citation type="submission" date="2025-09" db="UniProtKB">
        <authorList>
            <consortium name="Ensembl"/>
        </authorList>
    </citation>
    <scope>IDENTIFICATION</scope>
</reference>
<feature type="domain" description="3-beta hydroxysteroid dehydrogenase/isomerase" evidence="2">
    <location>
        <begin position="5"/>
        <end position="43"/>
    </location>
</feature>
<dbReference type="InterPro" id="IPR036291">
    <property type="entry name" value="NAD(P)-bd_dom_sf"/>
</dbReference>
<protein>
    <recommendedName>
        <fullName evidence="2">3-beta hydroxysteroid dehydrogenase/isomerase domain-containing protein</fullName>
    </recommendedName>
</protein>